<dbReference type="EMBL" id="ML977599">
    <property type="protein sequence ID" value="KAF1998979.1"/>
    <property type="molecule type" value="Genomic_DNA"/>
</dbReference>
<dbReference type="Proteomes" id="UP000799779">
    <property type="component" value="Unassembled WGS sequence"/>
</dbReference>
<dbReference type="Gene3D" id="6.10.140.2220">
    <property type="match status" value="1"/>
</dbReference>
<keyword evidence="2 4" id="KW-0863">Zinc-finger</keyword>
<accession>A0A6A5WDV4</accession>
<dbReference type="SUPFAM" id="SSF144232">
    <property type="entry name" value="HIT/MYND zinc finger-like"/>
    <property type="match status" value="1"/>
</dbReference>
<protein>
    <recommendedName>
        <fullName evidence="5">MYND-type domain-containing protein</fullName>
    </recommendedName>
</protein>
<keyword evidence="7" id="KW-1185">Reference proteome</keyword>
<evidence type="ECO:0000256" key="4">
    <source>
        <dbReference type="PROSITE-ProRule" id="PRU00134"/>
    </source>
</evidence>
<evidence type="ECO:0000313" key="7">
    <source>
        <dbReference type="Proteomes" id="UP000799779"/>
    </source>
</evidence>
<evidence type="ECO:0000259" key="5">
    <source>
        <dbReference type="PROSITE" id="PS50865"/>
    </source>
</evidence>
<dbReference type="AlphaFoldDB" id="A0A6A5WDV4"/>
<dbReference type="PROSITE" id="PS01360">
    <property type="entry name" value="ZF_MYND_1"/>
    <property type="match status" value="1"/>
</dbReference>
<proteinExistence type="predicted"/>
<evidence type="ECO:0000313" key="6">
    <source>
        <dbReference type="EMBL" id="KAF1998979.1"/>
    </source>
</evidence>
<name>A0A6A5WDV4_9PLEO</name>
<dbReference type="Pfam" id="PF01753">
    <property type="entry name" value="zf-MYND"/>
    <property type="match status" value="1"/>
</dbReference>
<evidence type="ECO:0000256" key="2">
    <source>
        <dbReference type="ARBA" id="ARBA00022771"/>
    </source>
</evidence>
<sequence>MAGRCSTCKKSESEVPGGLKRCAKCKIATYCSVECQKAVWKVHKKVCGKTEHCATFAHPVSKNLEFHVPNPFTRLDNMTYLHERPKQDVFKLLIDSFRMRQDDQYKYGGDISANSIYDGSSSSVSGFRKFLKEASTKEKLLPTWWTTEKQKECEQYAMKEDNWSNVKSAVEKQDVIDHYGDAKMPMQLRMFSDCVCGIAPWAADGKGMRQMMMMMENGEGGDGVMSMMSL</sequence>
<evidence type="ECO:0000256" key="1">
    <source>
        <dbReference type="ARBA" id="ARBA00022723"/>
    </source>
</evidence>
<dbReference type="InterPro" id="IPR002893">
    <property type="entry name" value="Znf_MYND"/>
</dbReference>
<evidence type="ECO:0000256" key="3">
    <source>
        <dbReference type="ARBA" id="ARBA00022833"/>
    </source>
</evidence>
<gene>
    <name evidence="6" type="ORF">P154DRAFT_237590</name>
</gene>
<feature type="domain" description="MYND-type" evidence="5">
    <location>
        <begin position="5"/>
        <end position="47"/>
    </location>
</feature>
<keyword evidence="1" id="KW-0479">Metal-binding</keyword>
<keyword evidence="3" id="KW-0862">Zinc</keyword>
<dbReference type="GO" id="GO:0008270">
    <property type="term" value="F:zinc ion binding"/>
    <property type="evidence" value="ECO:0007669"/>
    <property type="project" value="UniProtKB-KW"/>
</dbReference>
<organism evidence="6 7">
    <name type="scientific">Amniculicola lignicola CBS 123094</name>
    <dbReference type="NCBI Taxonomy" id="1392246"/>
    <lineage>
        <taxon>Eukaryota</taxon>
        <taxon>Fungi</taxon>
        <taxon>Dikarya</taxon>
        <taxon>Ascomycota</taxon>
        <taxon>Pezizomycotina</taxon>
        <taxon>Dothideomycetes</taxon>
        <taxon>Pleosporomycetidae</taxon>
        <taxon>Pleosporales</taxon>
        <taxon>Amniculicolaceae</taxon>
        <taxon>Amniculicola</taxon>
    </lineage>
</organism>
<dbReference type="PROSITE" id="PS50865">
    <property type="entry name" value="ZF_MYND_2"/>
    <property type="match status" value="1"/>
</dbReference>
<dbReference type="OrthoDB" id="432970at2759"/>
<reference evidence="6" key="1">
    <citation type="journal article" date="2020" name="Stud. Mycol.">
        <title>101 Dothideomycetes genomes: a test case for predicting lifestyles and emergence of pathogens.</title>
        <authorList>
            <person name="Haridas S."/>
            <person name="Albert R."/>
            <person name="Binder M."/>
            <person name="Bloem J."/>
            <person name="Labutti K."/>
            <person name="Salamov A."/>
            <person name="Andreopoulos B."/>
            <person name="Baker S."/>
            <person name="Barry K."/>
            <person name="Bills G."/>
            <person name="Bluhm B."/>
            <person name="Cannon C."/>
            <person name="Castanera R."/>
            <person name="Culley D."/>
            <person name="Daum C."/>
            <person name="Ezra D."/>
            <person name="Gonzalez J."/>
            <person name="Henrissat B."/>
            <person name="Kuo A."/>
            <person name="Liang C."/>
            <person name="Lipzen A."/>
            <person name="Lutzoni F."/>
            <person name="Magnuson J."/>
            <person name="Mondo S."/>
            <person name="Nolan M."/>
            <person name="Ohm R."/>
            <person name="Pangilinan J."/>
            <person name="Park H.-J."/>
            <person name="Ramirez L."/>
            <person name="Alfaro M."/>
            <person name="Sun H."/>
            <person name="Tritt A."/>
            <person name="Yoshinaga Y."/>
            <person name="Zwiers L.-H."/>
            <person name="Turgeon B."/>
            <person name="Goodwin S."/>
            <person name="Spatafora J."/>
            <person name="Crous P."/>
            <person name="Grigoriev I."/>
        </authorList>
    </citation>
    <scope>NUCLEOTIDE SEQUENCE</scope>
    <source>
        <strain evidence="6">CBS 123094</strain>
    </source>
</reference>